<evidence type="ECO:0000313" key="3">
    <source>
        <dbReference type="Proteomes" id="UP000075666"/>
    </source>
</evidence>
<dbReference type="OrthoDB" id="1683771at2"/>
<dbReference type="RefSeq" id="WP_066231342.1">
    <property type="nucleotide sequence ID" value="NZ_LQYN01000051.1"/>
</dbReference>
<accession>A0A150L2Z9</accession>
<feature type="transmembrane region" description="Helical" evidence="1">
    <location>
        <begin position="6"/>
        <end position="22"/>
    </location>
</feature>
<keyword evidence="1" id="KW-0812">Transmembrane</keyword>
<reference evidence="2 3" key="1">
    <citation type="submission" date="2016-01" db="EMBL/GenBank/DDBJ databases">
        <title>Genome Sequences of Twelve Sporeforming Bacillus Species Isolated from Foods.</title>
        <authorList>
            <person name="Berendsen E.M."/>
            <person name="Wells-Bennik M.H."/>
            <person name="Krawcyk A.O."/>
            <person name="De Jong A."/>
            <person name="Holsappel S."/>
            <person name="Eijlander R.T."/>
            <person name="Kuipers O.P."/>
        </authorList>
    </citation>
    <scope>NUCLEOTIDE SEQUENCE [LARGE SCALE GENOMIC DNA]</scope>
    <source>
        <strain evidence="2 3">B4102</strain>
    </source>
</reference>
<evidence type="ECO:0000313" key="2">
    <source>
        <dbReference type="EMBL" id="KYD06634.1"/>
    </source>
</evidence>
<feature type="transmembrane region" description="Helical" evidence="1">
    <location>
        <begin position="61"/>
        <end position="83"/>
    </location>
</feature>
<gene>
    <name evidence="2" type="ORF">B4102_3019</name>
</gene>
<keyword evidence="1" id="KW-0472">Membrane</keyword>
<protein>
    <submittedName>
        <fullName evidence="2">Uncharacterized protein</fullName>
    </submittedName>
</protein>
<name>A0A150L2Z9_9BACI</name>
<dbReference type="PATRIC" id="fig|46224.3.peg.2989"/>
<sequence length="178" mass="21412">MGQIVSWILFLAPWFLLLPLEWKRVKRFMPVSLFMAVIYTILFQMAEVWNWWDVHETSNVFFLTNISSFVYGFLIVTTIYMFYFTYPNFWLFLIVNWVIDLIQALIISPFIFQKVGLYTMNSMSNFGLFIMIAITVPIIYLYQRWQENVFEEKAEVSLAELLFKRFSQSKNAATRRQR</sequence>
<comment type="caution">
    <text evidence="2">The sequence shown here is derived from an EMBL/GenBank/DDBJ whole genome shotgun (WGS) entry which is preliminary data.</text>
</comment>
<proteinExistence type="predicted"/>
<dbReference type="Proteomes" id="UP000075666">
    <property type="component" value="Unassembled WGS sequence"/>
</dbReference>
<feature type="transmembrane region" description="Helical" evidence="1">
    <location>
        <begin position="124"/>
        <end position="142"/>
    </location>
</feature>
<feature type="transmembrane region" description="Helical" evidence="1">
    <location>
        <begin position="29"/>
        <end position="49"/>
    </location>
</feature>
<dbReference type="EMBL" id="LQYN01000051">
    <property type="protein sequence ID" value="KYD06634.1"/>
    <property type="molecule type" value="Genomic_DNA"/>
</dbReference>
<organism evidence="2 3">
    <name type="scientific">Heyndrickxia sporothermodurans</name>
    <dbReference type="NCBI Taxonomy" id="46224"/>
    <lineage>
        <taxon>Bacteria</taxon>
        <taxon>Bacillati</taxon>
        <taxon>Bacillota</taxon>
        <taxon>Bacilli</taxon>
        <taxon>Bacillales</taxon>
        <taxon>Bacillaceae</taxon>
        <taxon>Heyndrickxia</taxon>
    </lineage>
</organism>
<keyword evidence="1" id="KW-1133">Transmembrane helix</keyword>
<evidence type="ECO:0000256" key="1">
    <source>
        <dbReference type="SAM" id="Phobius"/>
    </source>
</evidence>
<keyword evidence="3" id="KW-1185">Reference proteome</keyword>
<dbReference type="STRING" id="46224.B4102_3019"/>
<feature type="transmembrane region" description="Helical" evidence="1">
    <location>
        <begin position="90"/>
        <end position="112"/>
    </location>
</feature>
<dbReference type="AlphaFoldDB" id="A0A150L2Z9"/>